<dbReference type="CDD" id="cd16917">
    <property type="entry name" value="HATPase_UhpB-NarQ-NarX-like"/>
    <property type="match status" value="1"/>
</dbReference>
<dbReference type="GO" id="GO:0005737">
    <property type="term" value="C:cytoplasm"/>
    <property type="evidence" value="ECO:0007669"/>
    <property type="project" value="UniProtKB-SubCell"/>
</dbReference>
<keyword evidence="10 17" id="KW-0418">Kinase</keyword>
<dbReference type="Gene3D" id="3.30.450.40">
    <property type="match status" value="1"/>
</dbReference>
<evidence type="ECO:0000256" key="13">
    <source>
        <dbReference type="ARBA" id="ARBA00023014"/>
    </source>
</evidence>
<dbReference type="GO" id="GO:0016020">
    <property type="term" value="C:membrane"/>
    <property type="evidence" value="ECO:0007669"/>
    <property type="project" value="InterPro"/>
</dbReference>
<dbReference type="RefSeq" id="WP_270044130.1">
    <property type="nucleotide sequence ID" value="NZ_JAPDOD010000039.1"/>
</dbReference>
<dbReference type="InterPro" id="IPR003018">
    <property type="entry name" value="GAF"/>
</dbReference>
<evidence type="ECO:0000256" key="15">
    <source>
        <dbReference type="ARBA" id="ARBA00030800"/>
    </source>
</evidence>
<dbReference type="PRINTS" id="PR00344">
    <property type="entry name" value="BCTRLSENSOR"/>
</dbReference>
<dbReference type="PROSITE" id="PS50109">
    <property type="entry name" value="HIS_KIN"/>
    <property type="match status" value="1"/>
</dbReference>
<comment type="catalytic activity">
    <reaction evidence="1">
        <text>ATP + protein L-histidine = ADP + protein N-phospho-L-histidine.</text>
        <dbReference type="EC" id="2.7.13.3"/>
    </reaction>
</comment>
<keyword evidence="13" id="KW-0411">Iron-sulfur</keyword>
<evidence type="ECO:0000256" key="8">
    <source>
        <dbReference type="ARBA" id="ARBA00022679"/>
    </source>
</evidence>
<evidence type="ECO:0000256" key="3">
    <source>
        <dbReference type="ARBA" id="ARBA00004496"/>
    </source>
</evidence>
<dbReference type="AlphaFoldDB" id="A0A9X3N055"/>
<dbReference type="SMART" id="SM00387">
    <property type="entry name" value="HATPase_c"/>
    <property type="match status" value="1"/>
</dbReference>
<comment type="function">
    <text evidence="14">Member of the two-component regulatory system NreB/NreC involved in the control of dissimilatory nitrate/nitrite reduction in response to oxygen. NreB functions as a direct oxygen sensor histidine kinase which is autophosphorylated, in the absence of oxygen, probably at the conserved histidine residue, and transfers its phosphate group probably to a conserved aspartate residue of NreC. NreB/NreC activates the expression of the nitrate (narGHJI) and nitrite (nir) reductase operons, as well as the putative nitrate transporter gene narT.</text>
</comment>
<reference evidence="17" key="1">
    <citation type="submission" date="2022-10" db="EMBL/GenBank/DDBJ databases">
        <title>The WGS of Solirubrobacter ginsenosidimutans DSM 21036.</title>
        <authorList>
            <person name="Jiang Z."/>
        </authorList>
    </citation>
    <scope>NUCLEOTIDE SEQUENCE</scope>
    <source>
        <strain evidence="17">DSM 21036</strain>
    </source>
</reference>
<feature type="domain" description="Histidine kinase" evidence="16">
    <location>
        <begin position="182"/>
        <end position="376"/>
    </location>
</feature>
<keyword evidence="9" id="KW-0479">Metal-binding</keyword>
<accession>A0A9X3N055</accession>
<dbReference type="InterPro" id="IPR036890">
    <property type="entry name" value="HATPase_C_sf"/>
</dbReference>
<dbReference type="Pfam" id="PF02518">
    <property type="entry name" value="HATPase_c"/>
    <property type="match status" value="1"/>
</dbReference>
<dbReference type="Gene3D" id="3.30.565.10">
    <property type="entry name" value="Histidine kinase-like ATPase, C-terminal domain"/>
    <property type="match status" value="1"/>
</dbReference>
<keyword evidence="6" id="KW-0004">4Fe-4S</keyword>
<evidence type="ECO:0000256" key="14">
    <source>
        <dbReference type="ARBA" id="ARBA00024827"/>
    </source>
</evidence>
<comment type="subcellular location">
    <subcellularLocation>
        <location evidence="3">Cytoplasm</location>
    </subcellularLocation>
</comment>
<keyword evidence="12" id="KW-0902">Two-component regulatory system</keyword>
<dbReference type="GO" id="GO:0046983">
    <property type="term" value="F:protein dimerization activity"/>
    <property type="evidence" value="ECO:0007669"/>
    <property type="project" value="InterPro"/>
</dbReference>
<keyword evidence="18" id="KW-1185">Reference proteome</keyword>
<dbReference type="InterPro" id="IPR029016">
    <property type="entry name" value="GAF-like_dom_sf"/>
</dbReference>
<dbReference type="SMART" id="SM00065">
    <property type="entry name" value="GAF"/>
    <property type="match status" value="1"/>
</dbReference>
<organism evidence="17 18">
    <name type="scientific">Solirubrobacter ginsenosidimutans</name>
    <dbReference type="NCBI Taxonomy" id="490573"/>
    <lineage>
        <taxon>Bacteria</taxon>
        <taxon>Bacillati</taxon>
        <taxon>Actinomycetota</taxon>
        <taxon>Thermoleophilia</taxon>
        <taxon>Solirubrobacterales</taxon>
        <taxon>Solirubrobacteraceae</taxon>
        <taxon>Solirubrobacter</taxon>
    </lineage>
</organism>
<evidence type="ECO:0000256" key="9">
    <source>
        <dbReference type="ARBA" id="ARBA00022723"/>
    </source>
</evidence>
<dbReference type="PANTHER" id="PTHR24421">
    <property type="entry name" value="NITRATE/NITRITE SENSOR PROTEIN NARX-RELATED"/>
    <property type="match status" value="1"/>
</dbReference>
<dbReference type="GO" id="GO:0051539">
    <property type="term" value="F:4 iron, 4 sulfur cluster binding"/>
    <property type="evidence" value="ECO:0007669"/>
    <property type="project" value="UniProtKB-KW"/>
</dbReference>
<keyword evidence="7" id="KW-0963">Cytoplasm</keyword>
<evidence type="ECO:0000256" key="4">
    <source>
        <dbReference type="ARBA" id="ARBA00012438"/>
    </source>
</evidence>
<dbReference type="InterPro" id="IPR011712">
    <property type="entry name" value="Sig_transdc_His_kin_sub3_dim/P"/>
</dbReference>
<comment type="cofactor">
    <cofactor evidence="2">
        <name>[4Fe-4S] cluster</name>
        <dbReference type="ChEBI" id="CHEBI:49883"/>
    </cofactor>
</comment>
<evidence type="ECO:0000313" key="17">
    <source>
        <dbReference type="EMBL" id="MDA0164876.1"/>
    </source>
</evidence>
<keyword evidence="8" id="KW-0808">Transferase</keyword>
<dbReference type="InterPro" id="IPR004358">
    <property type="entry name" value="Sig_transdc_His_kin-like_C"/>
</dbReference>
<evidence type="ECO:0000256" key="2">
    <source>
        <dbReference type="ARBA" id="ARBA00001966"/>
    </source>
</evidence>
<keyword evidence="11" id="KW-0408">Iron</keyword>
<dbReference type="EMBL" id="JAPDOD010000039">
    <property type="protein sequence ID" value="MDA0164876.1"/>
    <property type="molecule type" value="Genomic_DNA"/>
</dbReference>
<evidence type="ECO:0000256" key="10">
    <source>
        <dbReference type="ARBA" id="ARBA00022777"/>
    </source>
</evidence>
<dbReference type="SUPFAM" id="SSF55874">
    <property type="entry name" value="ATPase domain of HSP90 chaperone/DNA topoisomerase II/histidine kinase"/>
    <property type="match status" value="1"/>
</dbReference>
<evidence type="ECO:0000256" key="1">
    <source>
        <dbReference type="ARBA" id="ARBA00000085"/>
    </source>
</evidence>
<gene>
    <name evidence="17" type="ORF">OM076_31695</name>
</gene>
<evidence type="ECO:0000256" key="12">
    <source>
        <dbReference type="ARBA" id="ARBA00023012"/>
    </source>
</evidence>
<name>A0A9X3N055_9ACTN</name>
<dbReference type="EC" id="2.7.13.3" evidence="4"/>
<dbReference type="Proteomes" id="UP001149140">
    <property type="component" value="Unassembled WGS sequence"/>
</dbReference>
<dbReference type="InterPro" id="IPR005467">
    <property type="entry name" value="His_kinase_dom"/>
</dbReference>
<sequence length="376" mass="40391">MAAADSTAFRALSDVVLAIAAEHEVEPVLQRLVDSARELAGAKYAALGIPDGEGAFASFITSGMSDELIEAMGPLPRTHGMLGAMLESAEPHLTDDITADPRFRGWWPRAHPQMRSFLGVPIVIRDEVLGAVYLTEKEDGSMFSAADQKLIQLLAAHAAIAIENARLYQRSRELSIIEERNRLARELHDSVTQRLFGVALAAESASTLLGRDPGAAAVELGRVSELARGAMEELRAVVFELRPGSLEAEGLATVLRKHVEVLRRVSGQQIELRVCDVPRLAPGPATQVLRIAQEALGNAMRHSAAKRIKVMLGGRDGRLFLKVADDGCGFDPAGPEVRGQRLGLTSMEERATELGGTLKVTSEIGAGTTVQLEMPT</sequence>
<dbReference type="Gene3D" id="1.20.5.1930">
    <property type="match status" value="1"/>
</dbReference>
<comment type="caution">
    <text evidence="17">The sequence shown here is derived from an EMBL/GenBank/DDBJ whole genome shotgun (WGS) entry which is preliminary data.</text>
</comment>
<dbReference type="Pfam" id="PF13185">
    <property type="entry name" value="GAF_2"/>
    <property type="match status" value="1"/>
</dbReference>
<dbReference type="SUPFAM" id="SSF55781">
    <property type="entry name" value="GAF domain-like"/>
    <property type="match status" value="1"/>
</dbReference>
<dbReference type="GO" id="GO:0046872">
    <property type="term" value="F:metal ion binding"/>
    <property type="evidence" value="ECO:0007669"/>
    <property type="project" value="UniProtKB-KW"/>
</dbReference>
<evidence type="ECO:0000256" key="5">
    <source>
        <dbReference type="ARBA" id="ARBA00017322"/>
    </source>
</evidence>
<dbReference type="InterPro" id="IPR050482">
    <property type="entry name" value="Sensor_HK_TwoCompSys"/>
</dbReference>
<evidence type="ECO:0000313" key="18">
    <source>
        <dbReference type="Proteomes" id="UP001149140"/>
    </source>
</evidence>
<dbReference type="PANTHER" id="PTHR24421:SF61">
    <property type="entry name" value="OXYGEN SENSOR HISTIDINE KINASE NREB"/>
    <property type="match status" value="1"/>
</dbReference>
<dbReference type="InterPro" id="IPR003594">
    <property type="entry name" value="HATPase_dom"/>
</dbReference>
<evidence type="ECO:0000259" key="16">
    <source>
        <dbReference type="PROSITE" id="PS50109"/>
    </source>
</evidence>
<proteinExistence type="predicted"/>
<evidence type="ECO:0000256" key="7">
    <source>
        <dbReference type="ARBA" id="ARBA00022490"/>
    </source>
</evidence>
<evidence type="ECO:0000256" key="6">
    <source>
        <dbReference type="ARBA" id="ARBA00022485"/>
    </source>
</evidence>
<protein>
    <recommendedName>
        <fullName evidence="5">Oxygen sensor histidine kinase NreB</fullName>
        <ecNumber evidence="4">2.7.13.3</ecNumber>
    </recommendedName>
    <alternativeName>
        <fullName evidence="15">Nitrogen regulation protein B</fullName>
    </alternativeName>
</protein>
<evidence type="ECO:0000256" key="11">
    <source>
        <dbReference type="ARBA" id="ARBA00023004"/>
    </source>
</evidence>
<dbReference type="Pfam" id="PF07730">
    <property type="entry name" value="HisKA_3"/>
    <property type="match status" value="1"/>
</dbReference>
<dbReference type="GO" id="GO:0000155">
    <property type="term" value="F:phosphorelay sensor kinase activity"/>
    <property type="evidence" value="ECO:0007669"/>
    <property type="project" value="InterPro"/>
</dbReference>